<name>A0A2H1KZN5_9MICO</name>
<evidence type="ECO:0000313" key="7">
    <source>
        <dbReference type="Proteomes" id="UP000234433"/>
    </source>
</evidence>
<comment type="pathway">
    <text evidence="1">Cell wall biogenesis; cell wall polysaccharide biosynthesis.</text>
</comment>
<dbReference type="InterPro" id="IPR029044">
    <property type="entry name" value="Nucleotide-diphossugar_trans"/>
</dbReference>
<evidence type="ECO:0000256" key="3">
    <source>
        <dbReference type="ARBA" id="ARBA00022676"/>
    </source>
</evidence>
<keyword evidence="4 6" id="KW-0808">Transferase</keyword>
<gene>
    <name evidence="6" type="ORF">BANT918_03302</name>
</gene>
<dbReference type="EMBL" id="FXZD01000021">
    <property type="protein sequence ID" value="SMY05200.1"/>
    <property type="molecule type" value="Genomic_DNA"/>
</dbReference>
<evidence type="ECO:0000313" key="6">
    <source>
        <dbReference type="EMBL" id="SMY05200.1"/>
    </source>
</evidence>
<reference evidence="6 7" key="1">
    <citation type="submission" date="2017-03" db="EMBL/GenBank/DDBJ databases">
        <authorList>
            <person name="Afonso C.L."/>
            <person name="Miller P.J."/>
            <person name="Scott M.A."/>
            <person name="Spackman E."/>
            <person name="Goraichik I."/>
            <person name="Dimitrov K.M."/>
            <person name="Suarez D.L."/>
            <person name="Swayne D.E."/>
        </authorList>
    </citation>
    <scope>NUCLEOTIDE SEQUENCE [LARGE SCALE GENOMIC DNA]</scope>
    <source>
        <strain evidence="6 7">CNRZ 918</strain>
    </source>
</reference>
<accession>A0A2H1KZN5</accession>
<dbReference type="PANTHER" id="PTHR43179">
    <property type="entry name" value="RHAMNOSYLTRANSFERASE WBBL"/>
    <property type="match status" value="1"/>
</dbReference>
<dbReference type="Gene3D" id="3.90.550.10">
    <property type="entry name" value="Spore Coat Polysaccharide Biosynthesis Protein SpsA, Chain A"/>
    <property type="match status" value="1"/>
</dbReference>
<dbReference type="AlphaFoldDB" id="A0A2H1KZN5"/>
<dbReference type="InterPro" id="IPR001173">
    <property type="entry name" value="Glyco_trans_2-like"/>
</dbReference>
<feature type="domain" description="Glycosyltransferase 2-like" evidence="5">
    <location>
        <begin position="21"/>
        <end position="147"/>
    </location>
</feature>
<protein>
    <submittedName>
        <fullName evidence="6">Glycosyltransferase, GT2 family</fullName>
    </submittedName>
</protein>
<dbReference type="Pfam" id="PF00535">
    <property type="entry name" value="Glycos_transf_2"/>
    <property type="match status" value="1"/>
</dbReference>
<evidence type="ECO:0000259" key="5">
    <source>
        <dbReference type="Pfam" id="PF00535"/>
    </source>
</evidence>
<dbReference type="PANTHER" id="PTHR43179:SF12">
    <property type="entry name" value="GALACTOFURANOSYLTRANSFERASE GLFT2"/>
    <property type="match status" value="1"/>
</dbReference>
<comment type="similarity">
    <text evidence="2">Belongs to the glycosyltransferase 2 family.</text>
</comment>
<dbReference type="SUPFAM" id="SSF53448">
    <property type="entry name" value="Nucleotide-diphospho-sugar transferases"/>
    <property type="match status" value="1"/>
</dbReference>
<dbReference type="GO" id="GO:0016757">
    <property type="term" value="F:glycosyltransferase activity"/>
    <property type="evidence" value="ECO:0007669"/>
    <property type="project" value="UniProtKB-KW"/>
</dbReference>
<dbReference type="Proteomes" id="UP000234433">
    <property type="component" value="Unassembled WGS sequence"/>
</dbReference>
<proteinExistence type="inferred from homology"/>
<evidence type="ECO:0000256" key="1">
    <source>
        <dbReference type="ARBA" id="ARBA00004776"/>
    </source>
</evidence>
<keyword evidence="3" id="KW-0328">Glycosyltransferase</keyword>
<organism evidence="6 7">
    <name type="scientific">Brevibacterium antiquum CNRZ 918</name>
    <dbReference type="NCBI Taxonomy" id="1255637"/>
    <lineage>
        <taxon>Bacteria</taxon>
        <taxon>Bacillati</taxon>
        <taxon>Actinomycetota</taxon>
        <taxon>Actinomycetes</taxon>
        <taxon>Micrococcales</taxon>
        <taxon>Brevibacteriaceae</taxon>
        <taxon>Brevibacterium</taxon>
    </lineage>
</organism>
<evidence type="ECO:0000256" key="4">
    <source>
        <dbReference type="ARBA" id="ARBA00022679"/>
    </source>
</evidence>
<sequence>MTPSGSDRTDRGSDSTKPTMSVIIATLGRPEHLPNALESLRNSEVTPDEVLIVDGSADSDALDLTAREDAISPYPIRHIHSDPGSSRQRNVGISAAVCDVVVFLDDDAKVSEHALREIGAAYADSSVVGATARIVEPYGNEVGGKVSLFRRVFNAGGEPGTFTIAGFPRRLQDETVRRDIEFMQGAFMTARRPEARQVCFDETLAGYGLAEDEDFSYRLSGLGKLRYLGDVEIQHDNAGFSNRDSVAFAQRVVRNRRYLFHKNFETTRSSRTAFALLMGTLVIHRLLNREVAAAVALAVSAIRGEEQGMGPQR</sequence>
<dbReference type="CDD" id="cd00761">
    <property type="entry name" value="Glyco_tranf_GTA_type"/>
    <property type="match status" value="1"/>
</dbReference>
<evidence type="ECO:0000256" key="2">
    <source>
        <dbReference type="ARBA" id="ARBA00006739"/>
    </source>
</evidence>